<organism evidence="1 2">
    <name type="scientific">Caerostris extrusa</name>
    <name type="common">Bark spider</name>
    <name type="synonym">Caerostris bankana</name>
    <dbReference type="NCBI Taxonomy" id="172846"/>
    <lineage>
        <taxon>Eukaryota</taxon>
        <taxon>Metazoa</taxon>
        <taxon>Ecdysozoa</taxon>
        <taxon>Arthropoda</taxon>
        <taxon>Chelicerata</taxon>
        <taxon>Arachnida</taxon>
        <taxon>Araneae</taxon>
        <taxon>Araneomorphae</taxon>
        <taxon>Entelegynae</taxon>
        <taxon>Araneoidea</taxon>
        <taxon>Araneidae</taxon>
        <taxon>Caerostris</taxon>
    </lineage>
</organism>
<gene>
    <name evidence="1" type="ORF">CEXT_526281</name>
</gene>
<comment type="caution">
    <text evidence="1">The sequence shown here is derived from an EMBL/GenBank/DDBJ whole genome shotgun (WGS) entry which is preliminary data.</text>
</comment>
<name>A0AAV4WGE7_CAEEX</name>
<reference evidence="1 2" key="1">
    <citation type="submission" date="2021-06" db="EMBL/GenBank/DDBJ databases">
        <title>Caerostris extrusa draft genome.</title>
        <authorList>
            <person name="Kono N."/>
            <person name="Arakawa K."/>
        </authorList>
    </citation>
    <scope>NUCLEOTIDE SEQUENCE [LARGE SCALE GENOMIC DNA]</scope>
</reference>
<dbReference type="AlphaFoldDB" id="A0AAV4WGE7"/>
<keyword evidence="2" id="KW-1185">Reference proteome</keyword>
<evidence type="ECO:0000313" key="1">
    <source>
        <dbReference type="EMBL" id="GIY81936.1"/>
    </source>
</evidence>
<dbReference type="Proteomes" id="UP001054945">
    <property type="component" value="Unassembled WGS sequence"/>
</dbReference>
<dbReference type="EMBL" id="BPLR01016182">
    <property type="protein sequence ID" value="GIY81936.1"/>
    <property type="molecule type" value="Genomic_DNA"/>
</dbReference>
<evidence type="ECO:0000313" key="2">
    <source>
        <dbReference type="Proteomes" id="UP001054945"/>
    </source>
</evidence>
<proteinExistence type="predicted"/>
<protein>
    <submittedName>
        <fullName evidence="1">Uncharacterized protein</fullName>
    </submittedName>
</protein>
<sequence length="70" mass="8247">MWKENEDMFWDPKYHSWASSFQIVMKQQTGATSMKKTHQSVPRKQKVPVTRKTFFPRVFLSEPRTAAAVT</sequence>
<accession>A0AAV4WGE7</accession>